<dbReference type="Proteomes" id="UP000245697">
    <property type="component" value="Unassembled WGS sequence"/>
</dbReference>
<sequence length="145" mass="16100">MKVLCRSKSGEWVEWRVGRRRMVWFGGGPTGLSVFNLHGVDGEVWVLLAIPVLLWWLLRITVCLLATAVVWPIRAILGRWTVVAYEVGDPTDRPEIRRKVRGRKAADALAREWAAVIERDGTLDPTLAGVVPAPPAAPGHGRPEH</sequence>
<protein>
    <submittedName>
        <fullName evidence="2">Uncharacterized protein</fullName>
    </submittedName>
</protein>
<feature type="transmembrane region" description="Helical" evidence="1">
    <location>
        <begin position="44"/>
        <end position="71"/>
    </location>
</feature>
<evidence type="ECO:0000313" key="3">
    <source>
        <dbReference type="Proteomes" id="UP000245697"/>
    </source>
</evidence>
<dbReference type="OrthoDB" id="3297788at2"/>
<name>A0A316FHX1_9ACTN</name>
<accession>A0A316FHX1</accession>
<keyword evidence="1" id="KW-0472">Membrane</keyword>
<evidence type="ECO:0000256" key="1">
    <source>
        <dbReference type="SAM" id="Phobius"/>
    </source>
</evidence>
<keyword evidence="1" id="KW-1133">Transmembrane helix</keyword>
<feature type="transmembrane region" description="Helical" evidence="1">
    <location>
        <begin position="21"/>
        <end position="38"/>
    </location>
</feature>
<keyword evidence="3" id="KW-1185">Reference proteome</keyword>
<dbReference type="RefSeq" id="WP_109593833.1">
    <property type="nucleotide sequence ID" value="NZ_BONA01000043.1"/>
</dbReference>
<evidence type="ECO:0000313" key="2">
    <source>
        <dbReference type="EMBL" id="PWK47702.1"/>
    </source>
</evidence>
<proteinExistence type="predicted"/>
<organism evidence="2 3">
    <name type="scientific">Actinoplanes xinjiangensis</name>
    <dbReference type="NCBI Taxonomy" id="512350"/>
    <lineage>
        <taxon>Bacteria</taxon>
        <taxon>Bacillati</taxon>
        <taxon>Actinomycetota</taxon>
        <taxon>Actinomycetes</taxon>
        <taxon>Micromonosporales</taxon>
        <taxon>Micromonosporaceae</taxon>
        <taxon>Actinoplanes</taxon>
    </lineage>
</organism>
<dbReference type="EMBL" id="QGGR01000007">
    <property type="protein sequence ID" value="PWK47702.1"/>
    <property type="molecule type" value="Genomic_DNA"/>
</dbReference>
<reference evidence="2 3" key="1">
    <citation type="submission" date="2018-05" db="EMBL/GenBank/DDBJ databases">
        <title>Genomic Encyclopedia of Archaeal and Bacterial Type Strains, Phase II (KMG-II): from individual species to whole genera.</title>
        <authorList>
            <person name="Goeker M."/>
        </authorList>
    </citation>
    <scope>NUCLEOTIDE SEQUENCE [LARGE SCALE GENOMIC DNA]</scope>
    <source>
        <strain evidence="2 3">DSM 45184</strain>
    </source>
</reference>
<keyword evidence="1" id="KW-0812">Transmembrane</keyword>
<gene>
    <name evidence="2" type="ORF">BC793_107312</name>
</gene>
<dbReference type="AlphaFoldDB" id="A0A316FHX1"/>
<comment type="caution">
    <text evidence="2">The sequence shown here is derived from an EMBL/GenBank/DDBJ whole genome shotgun (WGS) entry which is preliminary data.</text>
</comment>